<gene>
    <name evidence="2" type="ORF">scyTo_0021645</name>
</gene>
<feature type="compositionally biased region" description="Low complexity" evidence="1">
    <location>
        <begin position="131"/>
        <end position="143"/>
    </location>
</feature>
<protein>
    <submittedName>
        <fullName evidence="2">Uncharacterized protein</fullName>
    </submittedName>
</protein>
<dbReference type="OrthoDB" id="9949663at2759"/>
<name>A0A401QAZ9_SCYTO</name>
<proteinExistence type="predicted"/>
<evidence type="ECO:0000256" key="1">
    <source>
        <dbReference type="SAM" id="MobiDB-lite"/>
    </source>
</evidence>
<evidence type="ECO:0000313" key="2">
    <source>
        <dbReference type="EMBL" id="GCB82563.1"/>
    </source>
</evidence>
<sequence length="212" mass="24194">RHKHHQNCQKKHPPQRDADHPPQRDADHPPQRDADHPPQRDADCLLSHYQSTFTRPLNIVPRSSKRPERTPPYHNPPAMQCETTQRSEFKPKTLKEQAKTCNRKEYDGVTQEPRYAKSLHNSATALKRSSRSACSSRSSSDSSTNKNQLPNTRVRRKEPPTTAGSSCCQCQNKTQQNTTQAEIAENSCYRVERGKAMPDTLKFQGMVTQSHQ</sequence>
<feature type="region of interest" description="Disordered" evidence="1">
    <location>
        <begin position="1"/>
        <end position="177"/>
    </location>
</feature>
<feature type="compositionally biased region" description="Basic and acidic residues" evidence="1">
    <location>
        <begin position="14"/>
        <end position="43"/>
    </location>
</feature>
<dbReference type="Proteomes" id="UP000288216">
    <property type="component" value="Unassembled WGS sequence"/>
</dbReference>
<dbReference type="AlphaFoldDB" id="A0A401QAZ9"/>
<reference evidence="2 3" key="1">
    <citation type="journal article" date="2018" name="Nat. Ecol. Evol.">
        <title>Shark genomes provide insights into elasmobranch evolution and the origin of vertebrates.</title>
        <authorList>
            <person name="Hara Y"/>
            <person name="Yamaguchi K"/>
            <person name="Onimaru K"/>
            <person name="Kadota M"/>
            <person name="Koyanagi M"/>
            <person name="Keeley SD"/>
            <person name="Tatsumi K"/>
            <person name="Tanaka K"/>
            <person name="Motone F"/>
            <person name="Kageyama Y"/>
            <person name="Nozu R"/>
            <person name="Adachi N"/>
            <person name="Nishimura O"/>
            <person name="Nakagawa R"/>
            <person name="Tanegashima C"/>
            <person name="Kiyatake I"/>
            <person name="Matsumoto R"/>
            <person name="Murakumo K"/>
            <person name="Nishida K"/>
            <person name="Terakita A"/>
            <person name="Kuratani S"/>
            <person name="Sato K"/>
            <person name="Hyodo S Kuraku.S."/>
        </authorList>
    </citation>
    <scope>NUCLEOTIDE SEQUENCE [LARGE SCALE GENOMIC DNA]</scope>
</reference>
<organism evidence="2 3">
    <name type="scientific">Scyliorhinus torazame</name>
    <name type="common">Cloudy catshark</name>
    <name type="synonym">Catulus torazame</name>
    <dbReference type="NCBI Taxonomy" id="75743"/>
    <lineage>
        <taxon>Eukaryota</taxon>
        <taxon>Metazoa</taxon>
        <taxon>Chordata</taxon>
        <taxon>Craniata</taxon>
        <taxon>Vertebrata</taxon>
        <taxon>Chondrichthyes</taxon>
        <taxon>Elasmobranchii</taxon>
        <taxon>Galeomorphii</taxon>
        <taxon>Galeoidea</taxon>
        <taxon>Carcharhiniformes</taxon>
        <taxon>Scyliorhinidae</taxon>
        <taxon>Scyliorhinus</taxon>
    </lineage>
</organism>
<keyword evidence="3" id="KW-1185">Reference proteome</keyword>
<dbReference type="EMBL" id="BFAA01019555">
    <property type="protein sequence ID" value="GCB82563.1"/>
    <property type="molecule type" value="Genomic_DNA"/>
</dbReference>
<feature type="non-terminal residue" evidence="2">
    <location>
        <position position="1"/>
    </location>
</feature>
<feature type="compositionally biased region" description="Basic and acidic residues" evidence="1">
    <location>
        <begin position="85"/>
        <end position="107"/>
    </location>
</feature>
<comment type="caution">
    <text evidence="2">The sequence shown here is derived from an EMBL/GenBank/DDBJ whole genome shotgun (WGS) entry which is preliminary data.</text>
</comment>
<accession>A0A401QAZ9</accession>
<feature type="compositionally biased region" description="Basic residues" evidence="1">
    <location>
        <begin position="1"/>
        <end position="13"/>
    </location>
</feature>
<evidence type="ECO:0000313" key="3">
    <source>
        <dbReference type="Proteomes" id="UP000288216"/>
    </source>
</evidence>